<dbReference type="PROSITE" id="PS50893">
    <property type="entry name" value="ABC_TRANSPORTER_2"/>
    <property type="match status" value="1"/>
</dbReference>
<dbReference type="InterPro" id="IPR003439">
    <property type="entry name" value="ABC_transporter-like_ATP-bd"/>
</dbReference>
<evidence type="ECO:0000256" key="2">
    <source>
        <dbReference type="ARBA" id="ARBA00022448"/>
    </source>
</evidence>
<dbReference type="PROSITE" id="PS00211">
    <property type="entry name" value="ABC_TRANSPORTER_1"/>
    <property type="match status" value="1"/>
</dbReference>
<gene>
    <name evidence="6" type="ORF">GCM10025866_20700</name>
</gene>
<dbReference type="Pfam" id="PF08352">
    <property type="entry name" value="oligo_HPY"/>
    <property type="match status" value="2"/>
</dbReference>
<dbReference type="Pfam" id="PF00005">
    <property type="entry name" value="ABC_tran"/>
    <property type="match status" value="1"/>
</dbReference>
<evidence type="ECO:0000313" key="7">
    <source>
        <dbReference type="Proteomes" id="UP001321498"/>
    </source>
</evidence>
<dbReference type="PANTHER" id="PTHR43776">
    <property type="entry name" value="TRANSPORT ATP-BINDING PROTEIN"/>
    <property type="match status" value="1"/>
</dbReference>
<accession>A0ABN6XMP7</accession>
<dbReference type="EMBL" id="AP027731">
    <property type="protein sequence ID" value="BDZ46161.1"/>
    <property type="molecule type" value="Genomic_DNA"/>
</dbReference>
<organism evidence="6 7">
    <name type="scientific">Naasia aerilata</name>
    <dbReference type="NCBI Taxonomy" id="1162966"/>
    <lineage>
        <taxon>Bacteria</taxon>
        <taxon>Bacillati</taxon>
        <taxon>Actinomycetota</taxon>
        <taxon>Actinomycetes</taxon>
        <taxon>Micrococcales</taxon>
        <taxon>Microbacteriaceae</taxon>
        <taxon>Naasia</taxon>
    </lineage>
</organism>
<dbReference type="NCBIfam" id="TIGR01727">
    <property type="entry name" value="oligo_HPY"/>
    <property type="match status" value="2"/>
</dbReference>
<dbReference type="InterPro" id="IPR050319">
    <property type="entry name" value="ABC_transp_ATP-bind"/>
</dbReference>
<dbReference type="InterPro" id="IPR017871">
    <property type="entry name" value="ABC_transporter-like_CS"/>
</dbReference>
<evidence type="ECO:0000256" key="4">
    <source>
        <dbReference type="ARBA" id="ARBA00022840"/>
    </source>
</evidence>
<protein>
    <recommendedName>
        <fullName evidence="5">ABC transporter domain-containing protein</fullName>
    </recommendedName>
</protein>
<evidence type="ECO:0000256" key="1">
    <source>
        <dbReference type="ARBA" id="ARBA00005417"/>
    </source>
</evidence>
<dbReference type="SMART" id="SM00382">
    <property type="entry name" value="AAA"/>
    <property type="match status" value="1"/>
</dbReference>
<keyword evidence="4" id="KW-0067">ATP-binding</keyword>
<dbReference type="Gene3D" id="3.40.50.300">
    <property type="entry name" value="P-loop containing nucleotide triphosphate hydrolases"/>
    <property type="match status" value="2"/>
</dbReference>
<dbReference type="Proteomes" id="UP001321498">
    <property type="component" value="Chromosome"/>
</dbReference>
<dbReference type="PANTHER" id="PTHR43776:SF7">
    <property type="entry name" value="D,D-DIPEPTIDE TRANSPORT ATP-BINDING PROTEIN DDPF-RELATED"/>
    <property type="match status" value="1"/>
</dbReference>
<keyword evidence="2" id="KW-0813">Transport</keyword>
<dbReference type="CDD" id="cd03257">
    <property type="entry name" value="ABC_NikE_OppD_transporters"/>
    <property type="match status" value="1"/>
</dbReference>
<evidence type="ECO:0000259" key="5">
    <source>
        <dbReference type="PROSITE" id="PS50893"/>
    </source>
</evidence>
<comment type="similarity">
    <text evidence="1">Belongs to the ABC transporter superfamily.</text>
</comment>
<keyword evidence="3" id="KW-0547">Nucleotide-binding</keyword>
<sequence>MYAGKLVEVGTANEVFHAPTMPYTIGLLRSVPNIRTAGTQRLVTLAGRPPSLSALPRGCPFADRCPLAIAVCREVEPALVPPVAAGPSAHPAACHRADEIASGAIPRPAVFPVADALPDAVRAARGTDDVLTVRGLKRHFPLLGGGFLRRPVGTVRAVDGVSFEVAPGRTFALVGESGCGKTTTVLEVMELAKPQEGEILLDGTDVGTVGRSERRALRSDIQMVFQDAAAAVDPRLPVGDVIAEPLLAQGAPRAERDARVAELLELVGLDRSMSERYPHEFSGGQRQRIGIARGLATRPKILILDEPVSALDVSVQAGIINLLEDLKVELGLAMVFVAHDLAIVRQIADEVGVMYLGRIIEQGPIAEVFGTPRHPYTQALMSAAPIPDPAIERSRERIVLDGDLPSPAQRIDGCRFRTRCPLYRMLDADARSLCDSVDPELEPHGDARVACHHVERNPLVVA</sequence>
<evidence type="ECO:0000313" key="6">
    <source>
        <dbReference type="EMBL" id="BDZ46161.1"/>
    </source>
</evidence>
<name>A0ABN6XMP7_9MICO</name>
<feature type="domain" description="ABC transporter" evidence="5">
    <location>
        <begin position="131"/>
        <end position="381"/>
    </location>
</feature>
<keyword evidence="7" id="KW-1185">Reference proteome</keyword>
<dbReference type="InterPro" id="IPR003593">
    <property type="entry name" value="AAA+_ATPase"/>
</dbReference>
<evidence type="ECO:0000256" key="3">
    <source>
        <dbReference type="ARBA" id="ARBA00022741"/>
    </source>
</evidence>
<reference evidence="7" key="1">
    <citation type="journal article" date="2019" name="Int. J. Syst. Evol. Microbiol.">
        <title>The Global Catalogue of Microorganisms (GCM) 10K type strain sequencing project: providing services to taxonomists for standard genome sequencing and annotation.</title>
        <authorList>
            <consortium name="The Broad Institute Genomics Platform"/>
            <consortium name="The Broad Institute Genome Sequencing Center for Infectious Disease"/>
            <person name="Wu L."/>
            <person name="Ma J."/>
        </authorList>
    </citation>
    <scope>NUCLEOTIDE SEQUENCE [LARGE SCALE GENOMIC DNA]</scope>
    <source>
        <strain evidence="7">NBRC 108725</strain>
    </source>
</reference>
<dbReference type="SUPFAM" id="SSF52540">
    <property type="entry name" value="P-loop containing nucleoside triphosphate hydrolases"/>
    <property type="match status" value="2"/>
</dbReference>
<proteinExistence type="inferred from homology"/>
<dbReference type="InterPro" id="IPR013563">
    <property type="entry name" value="Oligopep_ABC_C"/>
</dbReference>
<dbReference type="InterPro" id="IPR027417">
    <property type="entry name" value="P-loop_NTPase"/>
</dbReference>
<dbReference type="NCBIfam" id="NF008453">
    <property type="entry name" value="PRK11308.1"/>
    <property type="match status" value="2"/>
</dbReference>